<dbReference type="AlphaFoldDB" id="A0AAU8H1T7"/>
<name>A0AAU8H1T7_9BACT</name>
<dbReference type="EMBL" id="CP144373">
    <property type="protein sequence ID" value="XCH47602.1"/>
    <property type="molecule type" value="Genomic_DNA"/>
</dbReference>
<gene>
    <name evidence="1" type="ORF">V4D30_04815</name>
</gene>
<protein>
    <submittedName>
        <fullName evidence="1">Uncharacterized protein</fullName>
    </submittedName>
</protein>
<reference evidence="1" key="1">
    <citation type="submission" date="2024-01" db="EMBL/GenBank/DDBJ databases">
        <title>The first autotrophic representatives of the genus Thermodesulfovibrio.</title>
        <authorList>
            <person name="Maltseva A.I."/>
            <person name="Elcheninov A.G."/>
            <person name="Kublanov I.V."/>
            <person name="Lebedinsky A.V."/>
            <person name="Frolov E.N."/>
        </authorList>
    </citation>
    <scope>NUCLEOTIDE SEQUENCE</scope>
    <source>
        <strain evidence="1">3907-1M</strain>
    </source>
</reference>
<dbReference type="RefSeq" id="WP_353685122.1">
    <property type="nucleotide sequence ID" value="NZ_CP144373.1"/>
</dbReference>
<proteinExistence type="predicted"/>
<evidence type="ECO:0000313" key="1">
    <source>
        <dbReference type="EMBL" id="XCH47602.1"/>
    </source>
</evidence>
<accession>A0AAU8H1T7</accession>
<sequence length="55" mass="6559">MPDQTRVYMNLKMLQTILNKPNEVNEIIFKVRDIDRANEIAESVFLVYLFLEENV</sequence>
<dbReference type="KEGG" id="taut:V4D30_04815"/>
<organism evidence="1">
    <name type="scientific">Thermodesulfovibrio autotrophicus</name>
    <dbReference type="NCBI Taxonomy" id="3118333"/>
    <lineage>
        <taxon>Bacteria</taxon>
        <taxon>Pseudomonadati</taxon>
        <taxon>Nitrospirota</taxon>
        <taxon>Thermodesulfovibrionia</taxon>
        <taxon>Thermodesulfovibrionales</taxon>
        <taxon>Thermodesulfovibrionaceae</taxon>
        <taxon>Thermodesulfovibrio</taxon>
    </lineage>
</organism>